<evidence type="ECO:0000313" key="9">
    <source>
        <dbReference type="EMBL" id="ABN69251.1"/>
    </source>
</evidence>
<evidence type="ECO:0000256" key="2">
    <source>
        <dbReference type="ARBA" id="ARBA00001947"/>
    </source>
</evidence>
<keyword evidence="10" id="KW-1185">Reference proteome</keyword>
<evidence type="ECO:0000256" key="4">
    <source>
        <dbReference type="ARBA" id="ARBA00022723"/>
    </source>
</evidence>
<dbReference type="eggNOG" id="arCOG01107">
    <property type="taxonomic scope" value="Archaea"/>
</dbReference>
<dbReference type="GO" id="GO:0046872">
    <property type="term" value="F:metal ion binding"/>
    <property type="evidence" value="ECO:0007669"/>
    <property type="project" value="UniProtKB-KW"/>
</dbReference>
<evidence type="ECO:0000256" key="6">
    <source>
        <dbReference type="ARBA" id="ARBA00022833"/>
    </source>
</evidence>
<evidence type="ECO:0000256" key="7">
    <source>
        <dbReference type="ARBA" id="ARBA00023285"/>
    </source>
</evidence>
<keyword evidence="4" id="KW-0479">Metal-binding</keyword>
<reference evidence="10" key="1">
    <citation type="journal article" date="2009" name="BMC Genomics">
        <title>The complete genome sequence of Staphylothermus marinus reveals differences in sulfur metabolism among heterotrophic Crenarchaeota.</title>
        <authorList>
            <person name="Anderson I.J."/>
            <person name="Dharmarajan L."/>
            <person name="Rodriguez J."/>
            <person name="Hooper S."/>
            <person name="Porat I."/>
            <person name="Ulrich L.E."/>
            <person name="Elkins J.G."/>
            <person name="Mavromatis K."/>
            <person name="Sun H."/>
            <person name="Land M."/>
            <person name="Lapidus A."/>
            <person name="Lucas S."/>
            <person name="Barry K."/>
            <person name="Huber H."/>
            <person name="Zhulin I.B."/>
            <person name="Whitman W.B."/>
            <person name="Mukhopadhyay B."/>
            <person name="Woese C."/>
            <person name="Bristow J."/>
            <person name="Kyrpides N."/>
        </authorList>
    </citation>
    <scope>NUCLEOTIDE SEQUENCE [LARGE SCALE GENOMIC DNA]</scope>
    <source>
        <strain evidence="10">ATCC 43588 / DSM 3639 / JCM 9404 / F1</strain>
    </source>
</reference>
<dbReference type="STRING" id="399550.Smar_0138"/>
<dbReference type="InterPro" id="IPR010182">
    <property type="entry name" value="ArgE/DapE"/>
</dbReference>
<keyword evidence="7" id="KW-0170">Cobalt</keyword>
<dbReference type="OrthoDB" id="24854at2157"/>
<dbReference type="InterPro" id="IPR036264">
    <property type="entry name" value="Bact_exopeptidase_dim_dom"/>
</dbReference>
<evidence type="ECO:0000256" key="5">
    <source>
        <dbReference type="ARBA" id="ARBA00022801"/>
    </source>
</evidence>
<keyword evidence="6" id="KW-0862">Zinc</keyword>
<organism evidence="9 10">
    <name type="scientific">Staphylothermus marinus (strain ATCC 43588 / DSM 3639 / JCM 9404 / F1)</name>
    <dbReference type="NCBI Taxonomy" id="399550"/>
    <lineage>
        <taxon>Archaea</taxon>
        <taxon>Thermoproteota</taxon>
        <taxon>Thermoprotei</taxon>
        <taxon>Desulfurococcales</taxon>
        <taxon>Desulfurococcaceae</taxon>
        <taxon>Staphylothermus</taxon>
    </lineage>
</organism>
<dbReference type="Gene3D" id="3.30.70.360">
    <property type="match status" value="1"/>
</dbReference>
<dbReference type="EMBL" id="CP000575">
    <property type="protein sequence ID" value="ABN69251.1"/>
    <property type="molecule type" value="Genomic_DNA"/>
</dbReference>
<evidence type="ECO:0000313" key="10">
    <source>
        <dbReference type="Proteomes" id="UP000000254"/>
    </source>
</evidence>
<feature type="domain" description="Peptidase M20 dimerisation" evidence="8">
    <location>
        <begin position="193"/>
        <end position="307"/>
    </location>
</feature>
<dbReference type="Pfam" id="PF01546">
    <property type="entry name" value="Peptidase_M20"/>
    <property type="match status" value="1"/>
</dbReference>
<proteinExistence type="inferred from homology"/>
<comment type="similarity">
    <text evidence="3">Belongs to the peptidase M20A family.</text>
</comment>
<evidence type="ECO:0000256" key="3">
    <source>
        <dbReference type="ARBA" id="ARBA00006247"/>
    </source>
</evidence>
<sequence>MPKLPYWIYDLAEEILMESIKYTTVLGEAYEDLVNYYASVLKSHGIHVTIHRVPDEYVKEKLSPEMNPDKPRYILLSRIGDSDKVLQFNGHYDVVFPGEGWKVTEPFKPIKKNGRIYGRGSTDMKGGIAAFLAAMIYLATISEEPPISVEAAIVPDEEIGGATGTGYLVNVLGSKPTWAVIAEPSGLDNIWHGHKGLVWGEVVVKGKQSHGSTPWLGINAFEKMVYIAKYLIENYLPRLKEKTSKYEYDLPEGKYPTATFGGKLSAPGSINIVPGQVSFSIDRRLIIEETTNEVIKELNKYIAEAAKTFKAEVELRIVEKMEPAFTDPGSEIVEALAKAIRMNIGVEPRRTICVGGLDLRYYSHKGIPVATYGPGEPSMPHKVDEYIEVENLHKVIDVYVDLVNILGGGSSK</sequence>
<dbReference type="Pfam" id="PF07687">
    <property type="entry name" value="M20_dimer"/>
    <property type="match status" value="1"/>
</dbReference>
<name>A3DKU1_STAMF</name>
<keyword evidence="5" id="KW-0378">Hydrolase</keyword>
<comment type="cofactor">
    <cofactor evidence="1">
        <name>Co(2+)</name>
        <dbReference type="ChEBI" id="CHEBI:48828"/>
    </cofactor>
</comment>
<dbReference type="RefSeq" id="WP_011838442.1">
    <property type="nucleotide sequence ID" value="NC_009033.1"/>
</dbReference>
<dbReference type="AlphaFoldDB" id="A3DKU1"/>
<dbReference type="Gene3D" id="1.10.150.900">
    <property type="match status" value="1"/>
</dbReference>
<gene>
    <name evidence="9" type="ordered locus">Smar_0138</name>
</gene>
<accession>A3DKU1</accession>
<dbReference type="HOGENOM" id="CLU_021802_2_3_2"/>
<dbReference type="KEGG" id="smr:Smar_0138"/>
<dbReference type="PANTHER" id="PTHR43808">
    <property type="entry name" value="ACETYLORNITHINE DEACETYLASE"/>
    <property type="match status" value="1"/>
</dbReference>
<evidence type="ECO:0000259" key="8">
    <source>
        <dbReference type="Pfam" id="PF07687"/>
    </source>
</evidence>
<reference evidence="9 10" key="2">
    <citation type="journal article" date="2009" name="Stand. Genomic Sci.">
        <title>Complete genome sequence of Staphylothermus marinus Stetter and Fiala 1986 type strain F1.</title>
        <authorList>
            <person name="Anderson I.J."/>
            <person name="Sun H."/>
            <person name="Lapidus A."/>
            <person name="Copeland A."/>
            <person name="Glavina Del Rio T."/>
            <person name="Tice H."/>
            <person name="Dalin E."/>
            <person name="Lucas S."/>
            <person name="Barry K."/>
            <person name="Land M."/>
            <person name="Richardson P."/>
            <person name="Huber H."/>
            <person name="Kyrpides N.C."/>
        </authorList>
    </citation>
    <scope>NUCLEOTIDE SEQUENCE [LARGE SCALE GENOMIC DNA]</scope>
    <source>
        <strain evidence="10">ATCC 43588 / DSM 3639 / JCM 9404 / F1</strain>
    </source>
</reference>
<dbReference type="InterPro" id="IPR002933">
    <property type="entry name" value="Peptidase_M20"/>
</dbReference>
<dbReference type="SUPFAM" id="SSF53187">
    <property type="entry name" value="Zn-dependent exopeptidases"/>
    <property type="match status" value="1"/>
</dbReference>
<dbReference type="InterPro" id="IPR050072">
    <property type="entry name" value="Peptidase_M20A"/>
</dbReference>
<dbReference type="GO" id="GO:0016787">
    <property type="term" value="F:hydrolase activity"/>
    <property type="evidence" value="ECO:0007669"/>
    <property type="project" value="UniProtKB-KW"/>
</dbReference>
<dbReference type="GeneID" id="4907156"/>
<dbReference type="Proteomes" id="UP000000254">
    <property type="component" value="Chromosome"/>
</dbReference>
<dbReference type="InterPro" id="IPR011650">
    <property type="entry name" value="Peptidase_M20_dimer"/>
</dbReference>
<dbReference type="PANTHER" id="PTHR43808:SF32">
    <property type="entry name" value="ARGE_DAPE-RELATED DEACYLASE"/>
    <property type="match status" value="1"/>
</dbReference>
<comment type="cofactor">
    <cofactor evidence="2">
        <name>Zn(2+)</name>
        <dbReference type="ChEBI" id="CHEBI:29105"/>
    </cofactor>
</comment>
<dbReference type="NCBIfam" id="TIGR01910">
    <property type="entry name" value="DapE-ArgE"/>
    <property type="match status" value="1"/>
</dbReference>
<dbReference type="NCBIfam" id="NF006400">
    <property type="entry name" value="PRK08651.1-3"/>
    <property type="match status" value="1"/>
</dbReference>
<protein>
    <submittedName>
        <fullName evidence="9">Acetylornithine deacetylase or succinyl-diaminopimelate desuccinylase</fullName>
    </submittedName>
</protein>
<dbReference type="Gene3D" id="3.40.630.10">
    <property type="entry name" value="Zn peptidases"/>
    <property type="match status" value="1"/>
</dbReference>
<evidence type="ECO:0000256" key="1">
    <source>
        <dbReference type="ARBA" id="ARBA00001941"/>
    </source>
</evidence>
<dbReference type="SUPFAM" id="SSF55031">
    <property type="entry name" value="Bacterial exopeptidase dimerisation domain"/>
    <property type="match status" value="1"/>
</dbReference>